<feature type="compositionally biased region" description="Basic and acidic residues" evidence="11">
    <location>
        <begin position="122"/>
        <end position="149"/>
    </location>
</feature>
<dbReference type="RefSeq" id="XP_031562639.1">
    <property type="nucleotide sequence ID" value="XM_031706779.1"/>
</dbReference>
<dbReference type="KEGG" id="aten:116298361"/>
<evidence type="ECO:0000313" key="14">
    <source>
        <dbReference type="RefSeq" id="XP_031562639.1"/>
    </source>
</evidence>
<keyword evidence="7" id="KW-0804">Transcription</keyword>
<evidence type="ECO:0000256" key="11">
    <source>
        <dbReference type="SAM" id="MobiDB-lite"/>
    </source>
</evidence>
<evidence type="ECO:0000313" key="15">
    <source>
        <dbReference type="RefSeq" id="XP_031562640.1"/>
    </source>
</evidence>
<feature type="region of interest" description="Disordered" evidence="11">
    <location>
        <begin position="106"/>
        <end position="155"/>
    </location>
</feature>
<dbReference type="GO" id="GO:0000978">
    <property type="term" value="F:RNA polymerase II cis-regulatory region sequence-specific DNA binding"/>
    <property type="evidence" value="ECO:0007669"/>
    <property type="project" value="TreeGrafter"/>
</dbReference>
<keyword evidence="2" id="KW-0217">Developmental protein</keyword>
<dbReference type="PRINTS" id="PR00024">
    <property type="entry name" value="HOMEOBOX"/>
</dbReference>
<evidence type="ECO:0000256" key="1">
    <source>
        <dbReference type="ARBA" id="ARBA00004123"/>
    </source>
</evidence>
<dbReference type="GO" id="GO:0045944">
    <property type="term" value="P:positive regulation of transcription by RNA polymerase II"/>
    <property type="evidence" value="ECO:0007669"/>
    <property type="project" value="InterPro"/>
</dbReference>
<dbReference type="OrthoDB" id="5954982at2759"/>
<dbReference type="InterPro" id="IPR042634">
    <property type="entry name" value="MOX-1/MOX-2"/>
</dbReference>
<dbReference type="InterPro" id="IPR001356">
    <property type="entry name" value="HD"/>
</dbReference>
<proteinExistence type="predicted"/>
<dbReference type="AlphaFoldDB" id="A0A6P8ICE4"/>
<feature type="DNA-binding region" description="Homeobox" evidence="9">
    <location>
        <begin position="152"/>
        <end position="211"/>
    </location>
</feature>
<dbReference type="InterPro" id="IPR017970">
    <property type="entry name" value="Homeobox_CS"/>
</dbReference>
<evidence type="ECO:0000256" key="9">
    <source>
        <dbReference type="PROSITE-ProRule" id="PRU00108"/>
    </source>
</evidence>
<evidence type="ECO:0000256" key="10">
    <source>
        <dbReference type="RuleBase" id="RU000682"/>
    </source>
</evidence>
<evidence type="ECO:0000256" key="8">
    <source>
        <dbReference type="ARBA" id="ARBA00023242"/>
    </source>
</evidence>
<feature type="domain" description="Homeobox" evidence="12">
    <location>
        <begin position="150"/>
        <end position="210"/>
    </location>
</feature>
<dbReference type="SUPFAM" id="SSF46689">
    <property type="entry name" value="Homeodomain-like"/>
    <property type="match status" value="1"/>
</dbReference>
<evidence type="ECO:0000313" key="13">
    <source>
        <dbReference type="Proteomes" id="UP000515163"/>
    </source>
</evidence>
<protein>
    <submittedName>
        <fullName evidence="14 15">Homeobox protein Hox-D8-like</fullName>
    </submittedName>
</protein>
<dbReference type="RefSeq" id="XP_031562640.1">
    <property type="nucleotide sequence ID" value="XM_031706780.1"/>
</dbReference>
<dbReference type="SMART" id="SM00389">
    <property type="entry name" value="HOX"/>
    <property type="match status" value="1"/>
</dbReference>
<dbReference type="CDD" id="cd00086">
    <property type="entry name" value="homeodomain"/>
    <property type="match status" value="1"/>
</dbReference>
<dbReference type="Proteomes" id="UP000515163">
    <property type="component" value="Unplaced"/>
</dbReference>
<dbReference type="Gene3D" id="1.10.10.60">
    <property type="entry name" value="Homeodomain-like"/>
    <property type="match status" value="1"/>
</dbReference>
<keyword evidence="3" id="KW-0805">Transcription regulation</keyword>
<dbReference type="InterPro" id="IPR009057">
    <property type="entry name" value="Homeodomain-like_sf"/>
</dbReference>
<organism evidence="13 15">
    <name type="scientific">Actinia tenebrosa</name>
    <name type="common">Australian red waratah sea anemone</name>
    <dbReference type="NCBI Taxonomy" id="6105"/>
    <lineage>
        <taxon>Eukaryota</taxon>
        <taxon>Metazoa</taxon>
        <taxon>Cnidaria</taxon>
        <taxon>Anthozoa</taxon>
        <taxon>Hexacorallia</taxon>
        <taxon>Actiniaria</taxon>
        <taxon>Actiniidae</taxon>
        <taxon>Actinia</taxon>
    </lineage>
</organism>
<name>A0A6P8ICE4_ACTTE</name>
<keyword evidence="6" id="KW-0010">Activator</keyword>
<keyword evidence="13" id="KW-1185">Reference proteome</keyword>
<gene>
    <name evidence="14 15" type="primary">LOC116298361</name>
</gene>
<keyword evidence="4 9" id="KW-0238">DNA-binding</keyword>
<dbReference type="Pfam" id="PF00046">
    <property type="entry name" value="Homeodomain"/>
    <property type="match status" value="1"/>
</dbReference>
<evidence type="ECO:0000256" key="6">
    <source>
        <dbReference type="ARBA" id="ARBA00023159"/>
    </source>
</evidence>
<comment type="subcellular location">
    <subcellularLocation>
        <location evidence="1 9 10">Nucleus</location>
    </subcellularLocation>
</comment>
<dbReference type="PROSITE" id="PS50071">
    <property type="entry name" value="HOMEOBOX_2"/>
    <property type="match status" value="1"/>
</dbReference>
<evidence type="ECO:0000256" key="7">
    <source>
        <dbReference type="ARBA" id="ARBA00023163"/>
    </source>
</evidence>
<dbReference type="GO" id="GO:0000981">
    <property type="term" value="F:DNA-binding transcription factor activity, RNA polymerase II-specific"/>
    <property type="evidence" value="ECO:0007669"/>
    <property type="project" value="InterPro"/>
</dbReference>
<keyword evidence="8 9" id="KW-0539">Nucleus</keyword>
<dbReference type="PANTHER" id="PTHR24328">
    <property type="entry name" value="HOMEOBOX PROTEIN MOX"/>
    <property type="match status" value="1"/>
</dbReference>
<dbReference type="GO" id="GO:0005634">
    <property type="term" value="C:nucleus"/>
    <property type="evidence" value="ECO:0007669"/>
    <property type="project" value="UniProtKB-SubCell"/>
</dbReference>
<dbReference type="InterPro" id="IPR020479">
    <property type="entry name" value="HD_metazoa"/>
</dbReference>
<evidence type="ECO:0000256" key="5">
    <source>
        <dbReference type="ARBA" id="ARBA00023155"/>
    </source>
</evidence>
<keyword evidence="5 9" id="KW-0371">Homeobox</keyword>
<dbReference type="PROSITE" id="PS00027">
    <property type="entry name" value="HOMEOBOX_1"/>
    <property type="match status" value="1"/>
</dbReference>
<evidence type="ECO:0000256" key="4">
    <source>
        <dbReference type="ARBA" id="ARBA00023125"/>
    </source>
</evidence>
<evidence type="ECO:0000256" key="2">
    <source>
        <dbReference type="ARBA" id="ARBA00022473"/>
    </source>
</evidence>
<dbReference type="GeneID" id="116298361"/>
<accession>A0A6P8ICE4</accession>
<sequence length="233" mass="27115">MYDLYSASLNFTSPSPQYPNYCSYNTPSTQHSCAVNMQTQSKRDYRGYNSYNATSMNGSASSALASCARVPPLSHPPIQMVDRSVPHSSFYDDPYRYKIQNNYQTQSSFPNHVQYATPAGKDYCDDETRSEKSSDNDQDTDTDKPEDNKSKKRKDRTVFTKYQLMELEREFTKNNYLTRLRRYEIAMSLDLAERQVKVWFQNRRMKWKRTRGGTSSSKKNIGIVDRREDIVLS</sequence>
<evidence type="ECO:0000259" key="12">
    <source>
        <dbReference type="PROSITE" id="PS50071"/>
    </source>
</evidence>
<reference evidence="14 15" key="1">
    <citation type="submission" date="2025-04" db="UniProtKB">
        <authorList>
            <consortium name="RefSeq"/>
        </authorList>
    </citation>
    <scope>IDENTIFICATION</scope>
    <source>
        <tissue evidence="14 15">Tentacle</tissue>
    </source>
</reference>
<dbReference type="PANTHER" id="PTHR24328:SF7">
    <property type="entry name" value="BUTTONLESS"/>
    <property type="match status" value="1"/>
</dbReference>
<evidence type="ECO:0000256" key="3">
    <source>
        <dbReference type="ARBA" id="ARBA00023015"/>
    </source>
</evidence>